<comment type="caution">
    <text evidence="1">The sequence shown here is derived from an EMBL/GenBank/DDBJ whole genome shotgun (WGS) entry which is preliminary data.</text>
</comment>
<dbReference type="InterPro" id="IPR023795">
    <property type="entry name" value="Serpin_CS"/>
</dbReference>
<evidence type="ECO:0000313" key="1">
    <source>
        <dbReference type="EMBL" id="RFM31023.1"/>
    </source>
</evidence>
<evidence type="ECO:0000313" key="2">
    <source>
        <dbReference type="Proteomes" id="UP000261174"/>
    </source>
</evidence>
<dbReference type="InterPro" id="IPR036186">
    <property type="entry name" value="Serpin_sf"/>
</dbReference>
<reference evidence="1 2" key="1">
    <citation type="submission" date="2018-08" db="EMBL/GenBank/DDBJ databases">
        <title>Chitinophaga sp. K20C18050901, a novel bacterium isolated from forest soil.</title>
        <authorList>
            <person name="Wang C."/>
        </authorList>
    </citation>
    <scope>NUCLEOTIDE SEQUENCE [LARGE SCALE GENOMIC DNA]</scope>
    <source>
        <strain evidence="1 2">K20C18050901</strain>
    </source>
</reference>
<dbReference type="PROSITE" id="PS51257">
    <property type="entry name" value="PROKAR_LIPOPROTEIN"/>
    <property type="match status" value="1"/>
</dbReference>
<sequence>MKTLYPYLLAAMVLMSACRKTRYYSRSQIVPNMLTPVDANKNVAYAASFTLAWNEMRQQVGAPINNKAKAVKWMNDSPVSGDILGPKEYKRDVRIKGEEISILVNFQRELGFDVPMQPLKEPFTFNGRPVKAFGMVDYDPEIIGIAHLIFYRDEDHFVISLDSKDKSSDMILAKGFNKGAQLHVILQQIQGAIRKGTKIKDFASLKIPILKFQEEEHFKELEGIDFKAKGKPYRVKTARQKTFFTLDQEGAKIVDAADLVVDTMAALVEGEEVMRPPNLVFDKPFVVVLQKKKSLFPYFILKVENEEIMDTNKDN</sequence>
<proteinExistence type="predicted"/>
<dbReference type="InterPro" id="IPR042178">
    <property type="entry name" value="Serpin_sf_1"/>
</dbReference>
<dbReference type="Gene3D" id="3.30.497.10">
    <property type="entry name" value="Antithrombin, subunit I, domain 2"/>
    <property type="match status" value="1"/>
</dbReference>
<keyword evidence="2" id="KW-1185">Reference proteome</keyword>
<dbReference type="OrthoDB" id="1953107at2"/>
<protein>
    <submittedName>
        <fullName evidence="1">Uncharacterized protein</fullName>
    </submittedName>
</protein>
<accession>A0A3E1NSY6</accession>
<dbReference type="Proteomes" id="UP000261174">
    <property type="component" value="Unassembled WGS sequence"/>
</dbReference>
<dbReference type="AlphaFoldDB" id="A0A3E1NSY6"/>
<dbReference type="SUPFAM" id="SSF56574">
    <property type="entry name" value="Serpins"/>
    <property type="match status" value="1"/>
</dbReference>
<dbReference type="EMBL" id="QTJV01000017">
    <property type="protein sequence ID" value="RFM31023.1"/>
    <property type="molecule type" value="Genomic_DNA"/>
</dbReference>
<gene>
    <name evidence="1" type="ORF">DXN04_31145</name>
</gene>
<dbReference type="RefSeq" id="WP_116857337.1">
    <property type="nucleotide sequence ID" value="NZ_QTJV01000017.1"/>
</dbReference>
<organism evidence="1 2">
    <name type="scientific">Chitinophaga silvisoli</name>
    <dbReference type="NCBI Taxonomy" id="2291814"/>
    <lineage>
        <taxon>Bacteria</taxon>
        <taxon>Pseudomonadati</taxon>
        <taxon>Bacteroidota</taxon>
        <taxon>Chitinophagia</taxon>
        <taxon>Chitinophagales</taxon>
        <taxon>Chitinophagaceae</taxon>
        <taxon>Chitinophaga</taxon>
    </lineage>
</organism>
<dbReference type="PROSITE" id="PS00284">
    <property type="entry name" value="SERPIN"/>
    <property type="match status" value="1"/>
</dbReference>
<name>A0A3E1NSY6_9BACT</name>